<organism evidence="1 2">
    <name type="scientific">Aminobacter ciceronei</name>
    <dbReference type="NCBI Taxonomy" id="150723"/>
    <lineage>
        <taxon>Bacteria</taxon>
        <taxon>Pseudomonadati</taxon>
        <taxon>Pseudomonadota</taxon>
        <taxon>Alphaproteobacteria</taxon>
        <taxon>Hyphomicrobiales</taxon>
        <taxon>Phyllobacteriaceae</taxon>
        <taxon>Aminobacter</taxon>
    </lineage>
</organism>
<proteinExistence type="predicted"/>
<evidence type="ECO:0000313" key="1">
    <source>
        <dbReference type="EMBL" id="MBA9021786.1"/>
    </source>
</evidence>
<name>A0ABR6CAM7_9HYPH</name>
<dbReference type="Proteomes" id="UP000587524">
    <property type="component" value="Unassembled WGS sequence"/>
</dbReference>
<gene>
    <name evidence="1" type="ORF">HNQ97_003795</name>
</gene>
<dbReference type="EMBL" id="JACJHZ010000018">
    <property type="protein sequence ID" value="MBA9021786.1"/>
    <property type="molecule type" value="Genomic_DNA"/>
</dbReference>
<reference evidence="1 2" key="1">
    <citation type="submission" date="2020-08" db="EMBL/GenBank/DDBJ databases">
        <title>Genomic Encyclopedia of Type Strains, Phase IV (KMG-IV): sequencing the most valuable type-strain genomes for metagenomic binning, comparative biology and taxonomic classification.</title>
        <authorList>
            <person name="Goeker M."/>
        </authorList>
    </citation>
    <scope>NUCLEOTIDE SEQUENCE [LARGE SCALE GENOMIC DNA]</scope>
    <source>
        <strain evidence="1 2">DSM 17455</strain>
    </source>
</reference>
<evidence type="ECO:0000313" key="2">
    <source>
        <dbReference type="Proteomes" id="UP000587524"/>
    </source>
</evidence>
<keyword evidence="2" id="KW-1185">Reference proteome</keyword>
<accession>A0ABR6CAM7</accession>
<protein>
    <submittedName>
        <fullName evidence="1">Uncharacterized protein</fullName>
    </submittedName>
</protein>
<sequence length="243" mass="27431">MLADDAEPNVQSGGLERDLHLPAAWRLALLEFIADELPKWRDDPKRPAETAETSLTSRFCAHMNSATRKSGGWDFLQFRVEEPDEKAGGRKLDLVPAPSAATIWIDGREYTQYSPLIPIECKRLPIPTDPSRDEREYLYSAQSSTGGVQRFKAGHHGAAHTIGAMIGYIQSSDVNFWNRQMRAWLDGLIAEPVDGWSLEDELRLLKHDGATRFAALESVHHRTDLPDIQLHHLWIDMAGLKRQ</sequence>
<comment type="caution">
    <text evidence="1">The sequence shown here is derived from an EMBL/GenBank/DDBJ whole genome shotgun (WGS) entry which is preliminary data.</text>
</comment>
<dbReference type="RefSeq" id="WP_182574985.1">
    <property type="nucleotide sequence ID" value="NZ_JACJHY010000018.1"/>
</dbReference>